<dbReference type="AlphaFoldDB" id="A0A5C6DNY1"/>
<gene>
    <name evidence="2" type="ORF">Q31b_49580</name>
</gene>
<evidence type="ECO:0000256" key="1">
    <source>
        <dbReference type="ARBA" id="ARBA00022946"/>
    </source>
</evidence>
<protein>
    <submittedName>
        <fullName evidence="2">Putative global regulator</fullName>
    </submittedName>
</protein>
<dbReference type="InterPro" id="IPR027266">
    <property type="entry name" value="TrmE/GcvT-like"/>
</dbReference>
<dbReference type="InterPro" id="IPR045179">
    <property type="entry name" value="YgfZ/GcvT"/>
</dbReference>
<accession>A0A5C6DNY1</accession>
<sequence length="330" mass="35715">MTNQTALNQTALNQTAFVLENLSVIDLVGTDSSAVLNNLTTNAITKLAVGQGCETFVTDVRGKTVGHFLVFKTESGFRLIGAGGQSERFAAHVDRYTIREDVSTEIRDADLIGLLIPAATQGKIRSETSMDFECRTAVDGGTLQSKTITIDDTVLDGFVVPWIDGILWLVSIEHQANVLAWISERGIAVKDDVAFHEVRTLANYPWYGIEVTETNLPQEINREEQTISFVKGCYLGQETVARLDAMGQVQKKLVRWSISSSESLGDSLAELLTTLNAEGKTVGRLTSVAKNGDGEIIAIGFARRSHFDPGAVAAGTIGDSTFEATVIENE</sequence>
<dbReference type="PANTHER" id="PTHR22602">
    <property type="entry name" value="TRANSFERASE CAF17, MITOCHONDRIAL-RELATED"/>
    <property type="match status" value="1"/>
</dbReference>
<dbReference type="Proteomes" id="UP000315471">
    <property type="component" value="Unassembled WGS sequence"/>
</dbReference>
<evidence type="ECO:0000313" key="2">
    <source>
        <dbReference type="EMBL" id="TWU36676.1"/>
    </source>
</evidence>
<dbReference type="PANTHER" id="PTHR22602:SF0">
    <property type="entry name" value="TRANSFERASE CAF17, MITOCHONDRIAL-RELATED"/>
    <property type="match status" value="1"/>
</dbReference>
<dbReference type="SUPFAM" id="SSF103025">
    <property type="entry name" value="Folate-binding domain"/>
    <property type="match status" value="1"/>
</dbReference>
<evidence type="ECO:0000313" key="3">
    <source>
        <dbReference type="Proteomes" id="UP000315471"/>
    </source>
</evidence>
<dbReference type="RefSeq" id="WP_231617791.1">
    <property type="nucleotide sequence ID" value="NZ_SJPY01000008.1"/>
</dbReference>
<name>A0A5C6DNY1_9BACT</name>
<reference evidence="2 3" key="1">
    <citation type="submission" date="2019-02" db="EMBL/GenBank/DDBJ databases">
        <title>Deep-cultivation of Planctomycetes and their phenomic and genomic characterization uncovers novel biology.</title>
        <authorList>
            <person name="Wiegand S."/>
            <person name="Jogler M."/>
            <person name="Boedeker C."/>
            <person name="Pinto D."/>
            <person name="Vollmers J."/>
            <person name="Rivas-Marin E."/>
            <person name="Kohn T."/>
            <person name="Peeters S.H."/>
            <person name="Heuer A."/>
            <person name="Rast P."/>
            <person name="Oberbeckmann S."/>
            <person name="Bunk B."/>
            <person name="Jeske O."/>
            <person name="Meyerdierks A."/>
            <person name="Storesund J.E."/>
            <person name="Kallscheuer N."/>
            <person name="Luecker S."/>
            <person name="Lage O.M."/>
            <person name="Pohl T."/>
            <person name="Merkel B.J."/>
            <person name="Hornburger P."/>
            <person name="Mueller R.-W."/>
            <person name="Bruemmer F."/>
            <person name="Labrenz M."/>
            <person name="Spormann A.M."/>
            <person name="Op Den Camp H."/>
            <person name="Overmann J."/>
            <person name="Amann R."/>
            <person name="Jetten M.S.M."/>
            <person name="Mascher T."/>
            <person name="Medema M.H."/>
            <person name="Devos D.P."/>
            <person name="Kaster A.-K."/>
            <person name="Ovreas L."/>
            <person name="Rohde M."/>
            <person name="Galperin M.Y."/>
            <person name="Jogler C."/>
        </authorList>
    </citation>
    <scope>NUCLEOTIDE SEQUENCE [LARGE SCALE GENOMIC DNA]</scope>
    <source>
        <strain evidence="2 3">Q31b</strain>
    </source>
</reference>
<dbReference type="EMBL" id="SJPY01000008">
    <property type="protein sequence ID" value="TWU36676.1"/>
    <property type="molecule type" value="Genomic_DNA"/>
</dbReference>
<dbReference type="PIRSF" id="PIRSF006487">
    <property type="entry name" value="GcvT"/>
    <property type="match status" value="1"/>
</dbReference>
<organism evidence="2 3">
    <name type="scientific">Novipirellula aureliae</name>
    <dbReference type="NCBI Taxonomy" id="2527966"/>
    <lineage>
        <taxon>Bacteria</taxon>
        <taxon>Pseudomonadati</taxon>
        <taxon>Planctomycetota</taxon>
        <taxon>Planctomycetia</taxon>
        <taxon>Pirellulales</taxon>
        <taxon>Pirellulaceae</taxon>
        <taxon>Novipirellula</taxon>
    </lineage>
</organism>
<dbReference type="NCBIfam" id="TIGR03317">
    <property type="entry name" value="ygfZ_signature"/>
    <property type="match status" value="1"/>
</dbReference>
<dbReference type="InterPro" id="IPR017703">
    <property type="entry name" value="YgfZ/GCV_T_CS"/>
</dbReference>
<keyword evidence="1" id="KW-0809">Transit peptide</keyword>
<comment type="caution">
    <text evidence="2">The sequence shown here is derived from an EMBL/GenBank/DDBJ whole genome shotgun (WGS) entry which is preliminary data.</text>
</comment>
<dbReference type="Gene3D" id="3.30.1360.120">
    <property type="entry name" value="Probable tRNA modification gtpase trme, domain 1"/>
    <property type="match status" value="1"/>
</dbReference>
<dbReference type="GO" id="GO:0016226">
    <property type="term" value="P:iron-sulfur cluster assembly"/>
    <property type="evidence" value="ECO:0007669"/>
    <property type="project" value="TreeGrafter"/>
</dbReference>
<keyword evidence="3" id="KW-1185">Reference proteome</keyword>
<proteinExistence type="predicted"/>